<dbReference type="Proteomes" id="UP001642360">
    <property type="component" value="Unassembled WGS sequence"/>
</dbReference>
<reference evidence="2 3" key="1">
    <citation type="submission" date="2024-02" db="EMBL/GenBank/DDBJ databases">
        <authorList>
            <person name="Vignale AGUSTIN F."/>
            <person name="Sosa J E."/>
            <person name="Modenutti C."/>
        </authorList>
    </citation>
    <scope>NUCLEOTIDE SEQUENCE [LARGE SCALE GENOMIC DNA]</scope>
</reference>
<evidence type="ECO:0000313" key="2">
    <source>
        <dbReference type="EMBL" id="CAK9187644.1"/>
    </source>
</evidence>
<organism evidence="2 3">
    <name type="scientific">Ilex paraguariensis</name>
    <name type="common">yerba mate</name>
    <dbReference type="NCBI Taxonomy" id="185542"/>
    <lineage>
        <taxon>Eukaryota</taxon>
        <taxon>Viridiplantae</taxon>
        <taxon>Streptophyta</taxon>
        <taxon>Embryophyta</taxon>
        <taxon>Tracheophyta</taxon>
        <taxon>Spermatophyta</taxon>
        <taxon>Magnoliopsida</taxon>
        <taxon>eudicotyledons</taxon>
        <taxon>Gunneridae</taxon>
        <taxon>Pentapetalae</taxon>
        <taxon>asterids</taxon>
        <taxon>campanulids</taxon>
        <taxon>Aquifoliales</taxon>
        <taxon>Aquifoliaceae</taxon>
        <taxon>Ilex</taxon>
    </lineage>
</organism>
<dbReference type="AlphaFoldDB" id="A0ABC8V2Z6"/>
<proteinExistence type="predicted"/>
<keyword evidence="3" id="KW-1185">Reference proteome</keyword>
<evidence type="ECO:0000313" key="3">
    <source>
        <dbReference type="Proteomes" id="UP001642360"/>
    </source>
</evidence>
<name>A0ABC8V2Z6_9AQUA</name>
<sequence length="149" mass="16822">MESSPTPSKDKGKDDSEAKVVFNMGVEWMTTILSQIIVRLIILSTSISYTVLGDQKGKLAASEVVSLELYLRVDKAEKEKVTLSLKVSKLTTTLAKKDAKLTEVLKENDFELSKALKEKDSELTDMEKTAKNDVMKEYKYSFEFKKETL</sequence>
<protein>
    <submittedName>
        <fullName evidence="2">Uncharacterized protein</fullName>
    </submittedName>
</protein>
<accession>A0ABC8V2Z6</accession>
<dbReference type="EMBL" id="CAUOFW020005613">
    <property type="protein sequence ID" value="CAK9170917.1"/>
    <property type="molecule type" value="Genomic_DNA"/>
</dbReference>
<gene>
    <name evidence="1" type="ORF">ILEXP_LOCUS40438</name>
    <name evidence="2" type="ORF">ILEXP_LOCUS58221</name>
</gene>
<dbReference type="EMBL" id="CAUOFW020010057">
    <property type="protein sequence ID" value="CAK9187644.1"/>
    <property type="molecule type" value="Genomic_DNA"/>
</dbReference>
<evidence type="ECO:0000313" key="1">
    <source>
        <dbReference type="EMBL" id="CAK9170917.1"/>
    </source>
</evidence>
<comment type="caution">
    <text evidence="2">The sequence shown here is derived from an EMBL/GenBank/DDBJ whole genome shotgun (WGS) entry which is preliminary data.</text>
</comment>